<protein>
    <submittedName>
        <fullName evidence="6">Acetoin:2,6-dichlorophenolindophenol oxidoreductase subunit alpha</fullName>
        <ecNumber evidence="6">1.1.1.-</ecNumber>
    </submittedName>
</protein>
<dbReference type="InterPro" id="IPR001017">
    <property type="entry name" value="DH_E1"/>
</dbReference>
<gene>
    <name evidence="6" type="primary">acoA</name>
    <name evidence="6" type="ORF">SPACI_036110</name>
</gene>
<evidence type="ECO:0000256" key="3">
    <source>
        <dbReference type="ARBA" id="ARBA00023052"/>
    </source>
</evidence>
<evidence type="ECO:0000313" key="6">
    <source>
        <dbReference type="EMBL" id="XFO73504.1"/>
    </source>
</evidence>
<dbReference type="EMBL" id="CP155571">
    <property type="protein sequence ID" value="XFO73504.1"/>
    <property type="molecule type" value="Genomic_DNA"/>
</dbReference>
<name>A0ABZ3J545_SPOA4</name>
<dbReference type="RefSeq" id="WP_093795346.1">
    <property type="nucleotide sequence ID" value="NZ_CP155571.1"/>
</dbReference>
<dbReference type="SUPFAM" id="SSF52518">
    <property type="entry name" value="Thiamin diphosphate-binding fold (THDP-binding)"/>
    <property type="match status" value="1"/>
</dbReference>
<dbReference type="InterPro" id="IPR050642">
    <property type="entry name" value="PDH_E1_Alpha_Subunit"/>
</dbReference>
<accession>A0ABZ3J545</accession>
<dbReference type="PANTHER" id="PTHR11516:SF60">
    <property type="entry name" value="PYRUVATE DEHYDROGENASE E1 COMPONENT SUBUNIT ALPHA"/>
    <property type="match status" value="1"/>
</dbReference>
<proteinExistence type="predicted"/>
<dbReference type="EC" id="1.1.1.-" evidence="6"/>
<evidence type="ECO:0000256" key="1">
    <source>
        <dbReference type="ARBA" id="ARBA00001964"/>
    </source>
</evidence>
<dbReference type="PANTHER" id="PTHR11516">
    <property type="entry name" value="PYRUVATE DEHYDROGENASE E1 COMPONENT, ALPHA SUBUNIT BACTERIAL AND ORGANELLAR"/>
    <property type="match status" value="1"/>
</dbReference>
<evidence type="ECO:0000259" key="5">
    <source>
        <dbReference type="Pfam" id="PF00676"/>
    </source>
</evidence>
<dbReference type="CDD" id="cd02000">
    <property type="entry name" value="TPP_E1_PDC_ADC_BCADC"/>
    <property type="match status" value="1"/>
</dbReference>
<dbReference type="GO" id="GO:0016491">
    <property type="term" value="F:oxidoreductase activity"/>
    <property type="evidence" value="ECO:0007669"/>
    <property type="project" value="UniProtKB-KW"/>
</dbReference>
<dbReference type="Pfam" id="PF00676">
    <property type="entry name" value="E1_dh"/>
    <property type="match status" value="1"/>
</dbReference>
<comment type="cofactor">
    <cofactor evidence="1">
        <name>thiamine diphosphate</name>
        <dbReference type="ChEBI" id="CHEBI:58937"/>
    </cofactor>
</comment>
<feature type="region of interest" description="Disordered" evidence="4">
    <location>
        <begin position="299"/>
        <end position="318"/>
    </location>
</feature>
<dbReference type="InterPro" id="IPR029061">
    <property type="entry name" value="THDP-binding"/>
</dbReference>
<sequence length="318" mass="34525">MELTKEKLLGFYETMMTIRAFESKAVELFADNQLPGFVHLYLGEEAVATGVCGSLDVKDYITSTHRGHGHLIAKGGKVDLMMAELFGKATGYCKGKGGSMHIADIELGILGANGIVGAGQPIAAGAAFACKYKQTDAVTVCFFGDGASNRGTFHEALNMASIWKLPLIFVCENNMYGISNCQRDHMRVTDVSDRAAAYGIPGMTVDGNDVVAVYEAATEAVKRARKGDGPSLIECKTWRWRGHFEGDPGAYKDPAEQDAWLKKDPIPRFEKKLIEINYAQEIAAIKTKVEDKIAAAIKFSQESPDPNPEDVLTDVYAG</sequence>
<reference evidence="6" key="1">
    <citation type="submission" date="2024-05" db="EMBL/GenBank/DDBJ databases">
        <title>Isolation and characterization of Sporomusa carbonis sp. nov., a carboxydotrophic hydrogenogen in the genus of Sporomusa isolated from a charcoal burning pile.</title>
        <authorList>
            <person name="Boeer T."/>
            <person name="Rosenbaum F."/>
            <person name="Eysell L."/>
            <person name="Mueller V."/>
            <person name="Daniel R."/>
            <person name="Poehlein A."/>
        </authorList>
    </citation>
    <scope>NUCLEOTIDE SEQUENCE [LARGE SCALE GENOMIC DNA]</scope>
    <source>
        <strain evidence="6">DSM 3132</strain>
    </source>
</reference>
<keyword evidence="2 6" id="KW-0560">Oxidoreductase</keyword>
<feature type="domain" description="Dehydrogenase E1 component" evidence="5">
    <location>
        <begin position="14"/>
        <end position="309"/>
    </location>
</feature>
<keyword evidence="3" id="KW-0786">Thiamine pyrophosphate</keyword>
<dbReference type="Gene3D" id="3.40.50.970">
    <property type="match status" value="1"/>
</dbReference>
<dbReference type="Proteomes" id="UP000216052">
    <property type="component" value="Chromosome"/>
</dbReference>
<evidence type="ECO:0000256" key="2">
    <source>
        <dbReference type="ARBA" id="ARBA00023002"/>
    </source>
</evidence>
<evidence type="ECO:0000256" key="4">
    <source>
        <dbReference type="SAM" id="MobiDB-lite"/>
    </source>
</evidence>
<evidence type="ECO:0000313" key="7">
    <source>
        <dbReference type="Proteomes" id="UP000216052"/>
    </source>
</evidence>
<keyword evidence="7" id="KW-1185">Reference proteome</keyword>
<organism evidence="6 7">
    <name type="scientific">Sporomusa acidovorans (strain ATCC 49682 / DSM 3132 / Mol)</name>
    <dbReference type="NCBI Taxonomy" id="1123286"/>
    <lineage>
        <taxon>Bacteria</taxon>
        <taxon>Bacillati</taxon>
        <taxon>Bacillota</taxon>
        <taxon>Negativicutes</taxon>
        <taxon>Selenomonadales</taxon>
        <taxon>Sporomusaceae</taxon>
        <taxon>Sporomusa</taxon>
    </lineage>
</organism>